<evidence type="ECO:0000256" key="1">
    <source>
        <dbReference type="ARBA" id="ARBA00004651"/>
    </source>
</evidence>
<protein>
    <submittedName>
        <fullName evidence="10">ABC transporter permease</fullName>
    </submittedName>
</protein>
<dbReference type="PANTHER" id="PTHR43163">
    <property type="entry name" value="DIPEPTIDE TRANSPORT SYSTEM PERMEASE PROTEIN DPPB-RELATED"/>
    <property type="match status" value="1"/>
</dbReference>
<reference evidence="10" key="1">
    <citation type="submission" date="2020-10" db="EMBL/GenBank/DDBJ databases">
        <authorList>
            <person name="Gilroy R."/>
        </authorList>
    </citation>
    <scope>NUCLEOTIDE SEQUENCE</scope>
    <source>
        <strain evidence="10">17213</strain>
    </source>
</reference>
<sequence>MSAAGLVLSLLILSLIIFLTSRLLPGSPLNALIGDHADMLSAQQSKEALAALGFDRPLCQQYFTWLCNLLQGNLGFSLYYKLAISELLPPLLVNTLILGGLSYILIFALALALALTCIRFEDSLIDRLICKLGSLCYFLPSFWLCLLLILIFSVSLQWLPSSGAYSYGGQQDLLDRAEHLVLPCCVMILSHMWYYGSMLRNRLSLEVRMPYVLTARACGLGPWRILTTVCLRAALPLLINLMAVSAAHIIGGTYVVEAVFNYPGIGNAAVLSAKNHDYDLLLILTLISGSFIILSAIAARFLAAASDPRLKAAAGAVI</sequence>
<evidence type="ECO:0000256" key="6">
    <source>
        <dbReference type="ARBA" id="ARBA00023136"/>
    </source>
</evidence>
<dbReference type="InterPro" id="IPR000515">
    <property type="entry name" value="MetI-like"/>
</dbReference>
<feature type="transmembrane region" description="Helical" evidence="8">
    <location>
        <begin position="91"/>
        <end position="115"/>
    </location>
</feature>
<keyword evidence="3" id="KW-1003">Cell membrane</keyword>
<dbReference type="Proteomes" id="UP000823631">
    <property type="component" value="Unassembled WGS sequence"/>
</dbReference>
<dbReference type="EMBL" id="JADINH010000199">
    <property type="protein sequence ID" value="MBO8416724.1"/>
    <property type="molecule type" value="Genomic_DNA"/>
</dbReference>
<keyword evidence="2 8" id="KW-0813">Transport</keyword>
<evidence type="ECO:0000256" key="4">
    <source>
        <dbReference type="ARBA" id="ARBA00022692"/>
    </source>
</evidence>
<feature type="transmembrane region" description="Helical" evidence="8">
    <location>
        <begin position="135"/>
        <end position="159"/>
    </location>
</feature>
<reference evidence="10" key="2">
    <citation type="journal article" date="2021" name="PeerJ">
        <title>Extensive microbial diversity within the chicken gut microbiome revealed by metagenomics and culture.</title>
        <authorList>
            <person name="Gilroy R."/>
            <person name="Ravi A."/>
            <person name="Getino M."/>
            <person name="Pursley I."/>
            <person name="Horton D.L."/>
            <person name="Alikhan N.F."/>
            <person name="Baker D."/>
            <person name="Gharbi K."/>
            <person name="Hall N."/>
            <person name="Watson M."/>
            <person name="Adriaenssens E.M."/>
            <person name="Foster-Nyarko E."/>
            <person name="Jarju S."/>
            <person name="Secka A."/>
            <person name="Antonio M."/>
            <person name="Oren A."/>
            <person name="Chaudhuri R.R."/>
            <person name="La Ragione R."/>
            <person name="Hildebrand F."/>
            <person name="Pallen M.J."/>
        </authorList>
    </citation>
    <scope>NUCLEOTIDE SEQUENCE</scope>
    <source>
        <strain evidence="10">17213</strain>
    </source>
</reference>
<comment type="caution">
    <text evidence="10">The sequence shown here is derived from an EMBL/GenBank/DDBJ whole genome shotgun (WGS) entry which is preliminary data.</text>
</comment>
<evidence type="ECO:0000256" key="7">
    <source>
        <dbReference type="ARBA" id="ARBA00024202"/>
    </source>
</evidence>
<evidence type="ECO:0000259" key="9">
    <source>
        <dbReference type="PROSITE" id="PS50928"/>
    </source>
</evidence>
<proteinExistence type="inferred from homology"/>
<feature type="transmembrane region" description="Helical" evidence="8">
    <location>
        <begin position="280"/>
        <end position="303"/>
    </location>
</feature>
<keyword evidence="4 8" id="KW-0812">Transmembrane</keyword>
<dbReference type="Gene3D" id="1.10.3720.10">
    <property type="entry name" value="MetI-like"/>
    <property type="match status" value="1"/>
</dbReference>
<keyword evidence="5 8" id="KW-1133">Transmembrane helix</keyword>
<evidence type="ECO:0000313" key="11">
    <source>
        <dbReference type="Proteomes" id="UP000823631"/>
    </source>
</evidence>
<evidence type="ECO:0000256" key="3">
    <source>
        <dbReference type="ARBA" id="ARBA00022475"/>
    </source>
</evidence>
<evidence type="ECO:0000256" key="2">
    <source>
        <dbReference type="ARBA" id="ARBA00022448"/>
    </source>
</evidence>
<dbReference type="PROSITE" id="PS50928">
    <property type="entry name" value="ABC_TM1"/>
    <property type="match status" value="1"/>
</dbReference>
<gene>
    <name evidence="10" type="ORF">IAB19_10120</name>
</gene>
<dbReference type="PANTHER" id="PTHR43163:SF6">
    <property type="entry name" value="DIPEPTIDE TRANSPORT SYSTEM PERMEASE PROTEIN DPPB-RELATED"/>
    <property type="match status" value="1"/>
</dbReference>
<feature type="transmembrane region" description="Helical" evidence="8">
    <location>
        <begin position="179"/>
        <end position="196"/>
    </location>
</feature>
<dbReference type="GO" id="GO:0055085">
    <property type="term" value="P:transmembrane transport"/>
    <property type="evidence" value="ECO:0007669"/>
    <property type="project" value="InterPro"/>
</dbReference>
<evidence type="ECO:0000313" key="10">
    <source>
        <dbReference type="EMBL" id="MBO8416724.1"/>
    </source>
</evidence>
<comment type="similarity">
    <text evidence="7">Belongs to the binding-protein-dependent transport system permease family. OppBC subfamily.</text>
</comment>
<keyword evidence="6 8" id="KW-0472">Membrane</keyword>
<evidence type="ECO:0000256" key="8">
    <source>
        <dbReference type="RuleBase" id="RU363032"/>
    </source>
</evidence>
<name>A0A9D9GU77_9GAMM</name>
<dbReference type="SUPFAM" id="SSF161098">
    <property type="entry name" value="MetI-like"/>
    <property type="match status" value="1"/>
</dbReference>
<dbReference type="CDD" id="cd06261">
    <property type="entry name" value="TM_PBP2"/>
    <property type="match status" value="1"/>
</dbReference>
<dbReference type="Pfam" id="PF00528">
    <property type="entry name" value="BPD_transp_1"/>
    <property type="match status" value="1"/>
</dbReference>
<dbReference type="InterPro" id="IPR035906">
    <property type="entry name" value="MetI-like_sf"/>
</dbReference>
<feature type="transmembrane region" description="Helical" evidence="8">
    <location>
        <begin position="234"/>
        <end position="260"/>
    </location>
</feature>
<comment type="subcellular location">
    <subcellularLocation>
        <location evidence="1 8">Cell membrane</location>
        <topology evidence="1 8">Multi-pass membrane protein</topology>
    </subcellularLocation>
</comment>
<organism evidence="10 11">
    <name type="scientific">Candidatus Avisuccinivibrio stercorigallinarum</name>
    <dbReference type="NCBI Taxonomy" id="2840704"/>
    <lineage>
        <taxon>Bacteria</taxon>
        <taxon>Pseudomonadati</taxon>
        <taxon>Pseudomonadota</taxon>
        <taxon>Gammaproteobacteria</taxon>
        <taxon>Aeromonadales</taxon>
        <taxon>Succinivibrionaceae</taxon>
        <taxon>Succinivibrionaceae incertae sedis</taxon>
        <taxon>Candidatus Avisuccinivibrio</taxon>
    </lineage>
</organism>
<feature type="domain" description="ABC transmembrane type-1" evidence="9">
    <location>
        <begin position="92"/>
        <end position="303"/>
    </location>
</feature>
<dbReference type="AlphaFoldDB" id="A0A9D9GU77"/>
<dbReference type="GO" id="GO:0005886">
    <property type="term" value="C:plasma membrane"/>
    <property type="evidence" value="ECO:0007669"/>
    <property type="project" value="UniProtKB-SubCell"/>
</dbReference>
<accession>A0A9D9GU77</accession>
<evidence type="ECO:0000256" key="5">
    <source>
        <dbReference type="ARBA" id="ARBA00022989"/>
    </source>
</evidence>